<sequence length="106" mass="12558">MRPLILNWIGRMLFHGLKVLLSHNLGRFQRTNDNSLLSHNLQRTHKCTPHSLQPPQISSSRNEKIQRRNDTENIEYFLLWSTTRPVPFLLPPQRQYLISGFLIKKN</sequence>
<accession>A0A2D4MCS1</accession>
<dbReference type="EMBL" id="IACM01085189">
    <property type="protein sequence ID" value="LAB31175.1"/>
    <property type="molecule type" value="Transcribed_RNA"/>
</dbReference>
<name>A0A2D4MCS1_9SAUR</name>
<reference evidence="2" key="2">
    <citation type="submission" date="2017-11" db="EMBL/GenBank/DDBJ databases">
        <title>Coralsnake Venomics: Analyses of Venom Gland Transcriptomes and Proteomes of Six Brazilian Taxa.</title>
        <authorList>
            <person name="Aird S.D."/>
            <person name="Jorge da Silva N."/>
            <person name="Qiu L."/>
            <person name="Villar-Briones A."/>
            <person name="Aparecida-Saddi V."/>
            <person name="Campos-Telles M.P."/>
            <person name="Grau M."/>
            <person name="Mikheyev A.S."/>
        </authorList>
    </citation>
    <scope>NUCLEOTIDE SEQUENCE</scope>
    <source>
        <tissue evidence="2">Venom_gland</tissue>
    </source>
</reference>
<proteinExistence type="predicted"/>
<evidence type="ECO:0000256" key="1">
    <source>
        <dbReference type="SAM" id="MobiDB-lite"/>
    </source>
</evidence>
<organism evidence="2">
    <name type="scientific">Micrurus spixii</name>
    <name type="common">Amazon coral snake</name>
    <dbReference type="NCBI Taxonomy" id="129469"/>
    <lineage>
        <taxon>Eukaryota</taxon>
        <taxon>Metazoa</taxon>
        <taxon>Chordata</taxon>
        <taxon>Craniata</taxon>
        <taxon>Vertebrata</taxon>
        <taxon>Euteleostomi</taxon>
        <taxon>Lepidosauria</taxon>
        <taxon>Squamata</taxon>
        <taxon>Bifurcata</taxon>
        <taxon>Unidentata</taxon>
        <taxon>Episquamata</taxon>
        <taxon>Toxicofera</taxon>
        <taxon>Serpentes</taxon>
        <taxon>Colubroidea</taxon>
        <taxon>Elapidae</taxon>
        <taxon>Elapinae</taxon>
        <taxon>Micrurus</taxon>
    </lineage>
</organism>
<dbReference type="AlphaFoldDB" id="A0A2D4MCS1"/>
<feature type="region of interest" description="Disordered" evidence="1">
    <location>
        <begin position="47"/>
        <end position="66"/>
    </location>
</feature>
<feature type="compositionally biased region" description="Polar residues" evidence="1">
    <location>
        <begin position="50"/>
        <end position="60"/>
    </location>
</feature>
<evidence type="ECO:0000313" key="2">
    <source>
        <dbReference type="EMBL" id="LAB31175.1"/>
    </source>
</evidence>
<protein>
    <submittedName>
        <fullName evidence="2">Uncharacterized protein</fullName>
    </submittedName>
</protein>
<reference evidence="2" key="1">
    <citation type="submission" date="2017-07" db="EMBL/GenBank/DDBJ databases">
        <authorList>
            <person name="Mikheyev A."/>
            <person name="Grau M."/>
        </authorList>
    </citation>
    <scope>NUCLEOTIDE SEQUENCE</scope>
    <source>
        <tissue evidence="2">Venom_gland</tissue>
    </source>
</reference>